<organism evidence="1 2">
    <name type="scientific">Parasponia andersonii</name>
    <name type="common">Sponia andersonii</name>
    <dbReference type="NCBI Taxonomy" id="3476"/>
    <lineage>
        <taxon>Eukaryota</taxon>
        <taxon>Viridiplantae</taxon>
        <taxon>Streptophyta</taxon>
        <taxon>Embryophyta</taxon>
        <taxon>Tracheophyta</taxon>
        <taxon>Spermatophyta</taxon>
        <taxon>Magnoliopsida</taxon>
        <taxon>eudicotyledons</taxon>
        <taxon>Gunneridae</taxon>
        <taxon>Pentapetalae</taxon>
        <taxon>rosids</taxon>
        <taxon>fabids</taxon>
        <taxon>Rosales</taxon>
        <taxon>Cannabaceae</taxon>
        <taxon>Parasponia</taxon>
    </lineage>
</organism>
<name>A0A2P5DV29_PARAD</name>
<feature type="non-terminal residue" evidence="1">
    <location>
        <position position="100"/>
    </location>
</feature>
<dbReference type="Proteomes" id="UP000237105">
    <property type="component" value="Unassembled WGS sequence"/>
</dbReference>
<gene>
    <name evidence="1" type="ORF">PanWU01x14_027730</name>
</gene>
<reference evidence="2" key="1">
    <citation type="submission" date="2016-06" db="EMBL/GenBank/DDBJ databases">
        <title>Parallel loss of symbiosis genes in relatives of nitrogen-fixing non-legume Parasponia.</title>
        <authorList>
            <person name="Van Velzen R."/>
            <person name="Holmer R."/>
            <person name="Bu F."/>
            <person name="Rutten L."/>
            <person name="Van Zeijl A."/>
            <person name="Liu W."/>
            <person name="Santuari L."/>
            <person name="Cao Q."/>
            <person name="Sharma T."/>
            <person name="Shen D."/>
            <person name="Roswanjaya Y."/>
            <person name="Wardhani T."/>
            <person name="Kalhor M.S."/>
            <person name="Jansen J."/>
            <person name="Van den Hoogen J."/>
            <person name="Gungor B."/>
            <person name="Hartog M."/>
            <person name="Hontelez J."/>
            <person name="Verver J."/>
            <person name="Yang W.-C."/>
            <person name="Schijlen E."/>
            <person name="Repin R."/>
            <person name="Schilthuizen M."/>
            <person name="Schranz E."/>
            <person name="Heidstra R."/>
            <person name="Miyata K."/>
            <person name="Fedorova E."/>
            <person name="Kohlen W."/>
            <person name="Bisseling T."/>
            <person name="Smit S."/>
            <person name="Geurts R."/>
        </authorList>
    </citation>
    <scope>NUCLEOTIDE SEQUENCE [LARGE SCALE GENOMIC DNA]</scope>
    <source>
        <strain evidence="2">cv. WU1-14</strain>
    </source>
</reference>
<evidence type="ECO:0000313" key="2">
    <source>
        <dbReference type="Proteomes" id="UP000237105"/>
    </source>
</evidence>
<accession>A0A2P5DV29</accession>
<protein>
    <submittedName>
        <fullName evidence="1">Uncharacterized protein</fullName>
    </submittedName>
</protein>
<keyword evidence="2" id="KW-1185">Reference proteome</keyword>
<comment type="caution">
    <text evidence="1">The sequence shown here is derived from an EMBL/GenBank/DDBJ whole genome shotgun (WGS) entry which is preliminary data.</text>
</comment>
<proteinExistence type="predicted"/>
<dbReference type="AlphaFoldDB" id="A0A2P5DV29"/>
<sequence length="100" mass="11089">MDSASLYILLQFTGMNRHHDLRIEVAAVDGIMSVIFVKLAVPIPIFHVLRNAGFGRVFENVHVLILEIDHIDRHIELVLQQLVTGHLPLLATFLTALGGG</sequence>
<evidence type="ECO:0000313" key="1">
    <source>
        <dbReference type="EMBL" id="PON77154.1"/>
    </source>
</evidence>
<dbReference type="EMBL" id="JXTB01000014">
    <property type="protein sequence ID" value="PON77154.1"/>
    <property type="molecule type" value="Genomic_DNA"/>
</dbReference>